<evidence type="ECO:0000313" key="3">
    <source>
        <dbReference type="Proteomes" id="UP000435112"/>
    </source>
</evidence>
<feature type="region of interest" description="Disordered" evidence="1">
    <location>
        <begin position="15"/>
        <end position="43"/>
    </location>
</feature>
<evidence type="ECO:0000256" key="1">
    <source>
        <dbReference type="SAM" id="MobiDB-lite"/>
    </source>
</evidence>
<protein>
    <submittedName>
        <fullName evidence="2">Uncharacterized protein</fullName>
    </submittedName>
</protein>
<proteinExistence type="predicted"/>
<dbReference type="EMBL" id="QXFU01003475">
    <property type="protein sequence ID" value="KAE8975080.1"/>
    <property type="molecule type" value="Genomic_DNA"/>
</dbReference>
<dbReference type="AlphaFoldDB" id="A0A6A3HYK5"/>
<reference evidence="2 3" key="1">
    <citation type="submission" date="2018-09" db="EMBL/GenBank/DDBJ databases">
        <title>Genomic investigation of the strawberry pathogen Phytophthora fragariae indicates pathogenicity is determined by transcriptional variation in three key races.</title>
        <authorList>
            <person name="Adams T.M."/>
            <person name="Armitage A.D."/>
            <person name="Sobczyk M.K."/>
            <person name="Bates H.J."/>
            <person name="Dunwell J.M."/>
            <person name="Nellist C.F."/>
            <person name="Harrison R.J."/>
        </authorList>
    </citation>
    <scope>NUCLEOTIDE SEQUENCE [LARGE SCALE GENOMIC DNA]</scope>
    <source>
        <strain evidence="2 3">SCRP324</strain>
    </source>
</reference>
<accession>A0A6A3HYK5</accession>
<evidence type="ECO:0000313" key="2">
    <source>
        <dbReference type="EMBL" id="KAE8975080.1"/>
    </source>
</evidence>
<organism evidence="2 3">
    <name type="scientific">Phytophthora rubi</name>
    <dbReference type="NCBI Taxonomy" id="129364"/>
    <lineage>
        <taxon>Eukaryota</taxon>
        <taxon>Sar</taxon>
        <taxon>Stramenopiles</taxon>
        <taxon>Oomycota</taxon>
        <taxon>Peronosporomycetes</taxon>
        <taxon>Peronosporales</taxon>
        <taxon>Peronosporaceae</taxon>
        <taxon>Phytophthora</taxon>
    </lineage>
</organism>
<gene>
    <name evidence="2" type="ORF">PR002_g25703</name>
</gene>
<dbReference type="Proteomes" id="UP000435112">
    <property type="component" value="Unassembled WGS sequence"/>
</dbReference>
<name>A0A6A3HYK5_9STRA</name>
<comment type="caution">
    <text evidence="2">The sequence shown here is derived from an EMBL/GenBank/DDBJ whole genome shotgun (WGS) entry which is preliminary data.</text>
</comment>
<sequence>MELACWLALATDPVTSTLEPRPSSRGPLHRRRSPPPARRALRPGSWLVSDGSLNYTITQCRSF</sequence>